<evidence type="ECO:0000256" key="7">
    <source>
        <dbReference type="ARBA" id="ARBA00023224"/>
    </source>
</evidence>
<evidence type="ECO:0000256" key="5">
    <source>
        <dbReference type="ARBA" id="ARBA00022989"/>
    </source>
</evidence>
<feature type="transmembrane region" description="Helical" evidence="11">
    <location>
        <begin position="282"/>
        <end position="300"/>
    </location>
</feature>
<dbReference type="GO" id="GO:0007165">
    <property type="term" value="P:signal transduction"/>
    <property type="evidence" value="ECO:0007669"/>
    <property type="project" value="UniProtKB-KW"/>
</dbReference>
<dbReference type="SMART" id="SM00304">
    <property type="entry name" value="HAMP"/>
    <property type="match status" value="1"/>
</dbReference>
<evidence type="ECO:0000259" key="12">
    <source>
        <dbReference type="PROSITE" id="PS50111"/>
    </source>
</evidence>
<accession>A0A371AV20</accession>
<dbReference type="PANTHER" id="PTHR32089:SF112">
    <property type="entry name" value="LYSOZYME-LIKE PROTEIN-RELATED"/>
    <property type="match status" value="1"/>
</dbReference>
<dbReference type="EMBL" id="QRCT01000029">
    <property type="protein sequence ID" value="RDU23320.1"/>
    <property type="molecule type" value="Genomic_DNA"/>
</dbReference>
<evidence type="ECO:0000256" key="6">
    <source>
        <dbReference type="ARBA" id="ARBA00023136"/>
    </source>
</evidence>
<evidence type="ECO:0000256" key="3">
    <source>
        <dbReference type="ARBA" id="ARBA00022500"/>
    </source>
</evidence>
<dbReference type="Gene3D" id="1.10.287.950">
    <property type="entry name" value="Methyl-accepting chemotaxis protein"/>
    <property type="match status" value="1"/>
</dbReference>
<dbReference type="PROSITE" id="PS50885">
    <property type="entry name" value="HAMP"/>
    <property type="match status" value="1"/>
</dbReference>
<sequence length="663" mass="72665">MKSIRTKLIISFIGVSLLVSMVLGYIALTSSIQVIRKQAENSLLELVYEEAKLIVSRMEIQKRTLEMLAMNDTIQSMDWNVQQKVIKSQLDKMEFLDIAIVQTDGKATYSDGSKSELGDREYLQKALNGEANISDVLISKVTNEPVIMIAVPIYKNNKVVGALVGRRDGNALCEIVDSSGFGKEGYGYIINSKGTIIAHPDREKVLNQFNPIEEVKKDNSLLSVSKLFEKILKEKNGISTYNYNGESLYAGYEPIEGTEWYFIITASKTEVLASLPVLQNKIFLSAVIIMALSIGLAYLIGTTIAKPIIKTVHHSKKIADLDISVNLEQKYVDRKDEIGALSKALQSITDSIREIVGDISNSSESLAAASEELTATSQQSASTSEEISYTITELSKGASDQAQNTEEGSSKADLLGEVIEKDQKHLSELNAATEKVEVVLKQGLIEIEHLSKKTEENNKASKEIHEVIVKTNESSTKIGEASSVISSIAEQTNLLSLNAAIEAARAGEAGRGFAIVAEEIRKLAEQSEASTKNIDQMVQELQENSQEAVATIIKMSKVIKEQTDSVINSKNNFLLIREAILESSKIVGQLNDSGQEMSTMKNEIQDTLQNLSAIAEEYSAATQQVTSTMEEQTESAESIAKSSEDLAKLAQNLQVLINKFQTI</sequence>
<evidence type="ECO:0000256" key="9">
    <source>
        <dbReference type="PROSITE-ProRule" id="PRU00284"/>
    </source>
</evidence>
<dbReference type="PROSITE" id="PS50111">
    <property type="entry name" value="CHEMOTAXIS_TRANSDUC_2"/>
    <property type="match status" value="1"/>
</dbReference>
<proteinExistence type="inferred from homology"/>
<dbReference type="AlphaFoldDB" id="A0A371AV20"/>
<dbReference type="OrthoDB" id="9814363at2"/>
<evidence type="ECO:0000256" key="10">
    <source>
        <dbReference type="SAM" id="Coils"/>
    </source>
</evidence>
<dbReference type="CDD" id="cd12912">
    <property type="entry name" value="PDC2_MCP_like"/>
    <property type="match status" value="1"/>
</dbReference>
<keyword evidence="5 11" id="KW-1133">Transmembrane helix</keyword>
<protein>
    <submittedName>
        <fullName evidence="14">Methyl-accepting chemotaxis protein</fullName>
    </submittedName>
</protein>
<dbReference type="Proteomes" id="UP000255036">
    <property type="component" value="Unassembled WGS sequence"/>
</dbReference>
<keyword evidence="7 9" id="KW-0807">Transducer</keyword>
<name>A0A371AV20_9FIRM</name>
<dbReference type="PANTHER" id="PTHR32089">
    <property type="entry name" value="METHYL-ACCEPTING CHEMOTAXIS PROTEIN MCPB"/>
    <property type="match status" value="1"/>
</dbReference>
<dbReference type="Gene3D" id="6.10.340.10">
    <property type="match status" value="1"/>
</dbReference>
<evidence type="ECO:0000259" key="13">
    <source>
        <dbReference type="PROSITE" id="PS50885"/>
    </source>
</evidence>
<dbReference type="InterPro" id="IPR003660">
    <property type="entry name" value="HAMP_dom"/>
</dbReference>
<dbReference type="SUPFAM" id="SSF58104">
    <property type="entry name" value="Methyl-accepting chemotaxis protein (MCP) signaling domain"/>
    <property type="match status" value="1"/>
</dbReference>
<keyword evidence="15" id="KW-1185">Reference proteome</keyword>
<dbReference type="InterPro" id="IPR004089">
    <property type="entry name" value="MCPsignal_dom"/>
</dbReference>
<evidence type="ECO:0000313" key="14">
    <source>
        <dbReference type="EMBL" id="RDU23320.1"/>
    </source>
</evidence>
<dbReference type="Pfam" id="PF02743">
    <property type="entry name" value="dCache_1"/>
    <property type="match status" value="1"/>
</dbReference>
<keyword evidence="3" id="KW-0145">Chemotaxis</keyword>
<reference evidence="14 15" key="1">
    <citation type="submission" date="2018-07" db="EMBL/GenBank/DDBJ databases">
        <title>Anaerosacharophilus polymeroproducens gen. nov. sp. nov., an anaerobic bacterium isolated from salt field.</title>
        <authorList>
            <person name="Kim W."/>
            <person name="Yang S.-H."/>
            <person name="Oh J."/>
            <person name="Lee J.-H."/>
            <person name="Kwon K.K."/>
        </authorList>
    </citation>
    <scope>NUCLEOTIDE SEQUENCE [LARGE SCALE GENOMIC DNA]</scope>
    <source>
        <strain evidence="14 15">MCWD5</strain>
    </source>
</reference>
<keyword evidence="4 11" id="KW-0812">Transmembrane</keyword>
<keyword evidence="10" id="KW-0175">Coiled coil</keyword>
<feature type="coiled-coil region" evidence="10">
    <location>
        <begin position="597"/>
        <end position="659"/>
    </location>
</feature>
<dbReference type="CDD" id="cd12914">
    <property type="entry name" value="PDC1_DGC_like"/>
    <property type="match status" value="1"/>
</dbReference>
<evidence type="ECO:0000256" key="1">
    <source>
        <dbReference type="ARBA" id="ARBA00004651"/>
    </source>
</evidence>
<dbReference type="Pfam" id="PF00015">
    <property type="entry name" value="MCPsignal"/>
    <property type="match status" value="1"/>
</dbReference>
<evidence type="ECO:0000313" key="15">
    <source>
        <dbReference type="Proteomes" id="UP000255036"/>
    </source>
</evidence>
<evidence type="ECO:0000256" key="4">
    <source>
        <dbReference type="ARBA" id="ARBA00022692"/>
    </source>
</evidence>
<feature type="domain" description="HAMP" evidence="13">
    <location>
        <begin position="302"/>
        <end position="357"/>
    </location>
</feature>
<dbReference type="SMART" id="SM00283">
    <property type="entry name" value="MA"/>
    <property type="match status" value="1"/>
</dbReference>
<comment type="similarity">
    <text evidence="8">Belongs to the methyl-accepting chemotaxis (MCP) protein family.</text>
</comment>
<dbReference type="GO" id="GO:0005886">
    <property type="term" value="C:plasma membrane"/>
    <property type="evidence" value="ECO:0007669"/>
    <property type="project" value="UniProtKB-SubCell"/>
</dbReference>
<keyword evidence="2" id="KW-1003">Cell membrane</keyword>
<feature type="domain" description="Methyl-accepting transducer" evidence="12">
    <location>
        <begin position="376"/>
        <end position="626"/>
    </location>
</feature>
<comment type="caution">
    <text evidence="14">The sequence shown here is derived from an EMBL/GenBank/DDBJ whole genome shotgun (WGS) entry which is preliminary data.</text>
</comment>
<dbReference type="GO" id="GO:0006935">
    <property type="term" value="P:chemotaxis"/>
    <property type="evidence" value="ECO:0007669"/>
    <property type="project" value="UniProtKB-KW"/>
</dbReference>
<keyword evidence="6 11" id="KW-0472">Membrane</keyword>
<dbReference type="Gene3D" id="3.30.450.20">
    <property type="entry name" value="PAS domain"/>
    <property type="match status" value="1"/>
</dbReference>
<evidence type="ECO:0000256" key="8">
    <source>
        <dbReference type="ARBA" id="ARBA00029447"/>
    </source>
</evidence>
<dbReference type="InterPro" id="IPR033479">
    <property type="entry name" value="dCache_1"/>
</dbReference>
<dbReference type="InterPro" id="IPR029151">
    <property type="entry name" value="Sensor-like_sf"/>
</dbReference>
<organism evidence="14 15">
    <name type="scientific">Anaerosacchariphilus polymeriproducens</name>
    <dbReference type="NCBI Taxonomy" id="1812858"/>
    <lineage>
        <taxon>Bacteria</taxon>
        <taxon>Bacillati</taxon>
        <taxon>Bacillota</taxon>
        <taxon>Clostridia</taxon>
        <taxon>Lachnospirales</taxon>
        <taxon>Lachnospiraceae</taxon>
        <taxon>Anaerosacchariphilus</taxon>
    </lineage>
</organism>
<comment type="subcellular location">
    <subcellularLocation>
        <location evidence="1">Cell membrane</location>
        <topology evidence="1">Multi-pass membrane protein</topology>
    </subcellularLocation>
</comment>
<evidence type="ECO:0000256" key="11">
    <source>
        <dbReference type="SAM" id="Phobius"/>
    </source>
</evidence>
<dbReference type="SUPFAM" id="SSF103190">
    <property type="entry name" value="Sensory domain-like"/>
    <property type="match status" value="1"/>
</dbReference>
<dbReference type="CDD" id="cd06225">
    <property type="entry name" value="HAMP"/>
    <property type="match status" value="1"/>
</dbReference>
<gene>
    <name evidence="14" type="ORF">DWV06_10250</name>
</gene>
<evidence type="ECO:0000256" key="2">
    <source>
        <dbReference type="ARBA" id="ARBA00022475"/>
    </source>
</evidence>